<reference evidence="1" key="1">
    <citation type="submission" date="2022-09" db="EMBL/GenBank/DDBJ databases">
        <title>Fusarium specimens isolated from Avocado Roots.</title>
        <authorList>
            <person name="Stajich J."/>
            <person name="Roper C."/>
            <person name="Heimlech-Rivalta G."/>
        </authorList>
    </citation>
    <scope>NUCLEOTIDE SEQUENCE</scope>
    <source>
        <strain evidence="1">CF00136</strain>
    </source>
</reference>
<name>A0A9W8RL73_9HYPO</name>
<accession>A0A9W8RL73</accession>
<evidence type="ECO:0008006" key="3">
    <source>
        <dbReference type="Google" id="ProtNLM"/>
    </source>
</evidence>
<protein>
    <recommendedName>
        <fullName evidence="3">Fungal N-terminal domain-containing protein</fullName>
    </recommendedName>
</protein>
<evidence type="ECO:0000313" key="2">
    <source>
        <dbReference type="Proteomes" id="UP001152049"/>
    </source>
</evidence>
<organism evidence="1 2">
    <name type="scientific">Fusarium torreyae</name>
    <dbReference type="NCBI Taxonomy" id="1237075"/>
    <lineage>
        <taxon>Eukaryota</taxon>
        <taxon>Fungi</taxon>
        <taxon>Dikarya</taxon>
        <taxon>Ascomycota</taxon>
        <taxon>Pezizomycotina</taxon>
        <taxon>Sordariomycetes</taxon>
        <taxon>Hypocreomycetidae</taxon>
        <taxon>Hypocreales</taxon>
        <taxon>Nectriaceae</taxon>
        <taxon>Fusarium</taxon>
    </lineage>
</organism>
<dbReference type="OrthoDB" id="1577640at2759"/>
<sequence length="265" mass="28869">MSDPLSVAGTAVGIVSLGIHVCKSLVSYLQSLEGRNQEIKAGLAEVEAVVSIFYSLNGILPKIDESSIDATTIRRCLRDSEVKLVDLQQFLIKLRGPQHAMPSTIAKIDEAGRSLIHPLRAGKLTSLRQSLQELLSNLNIAVNLVTLESASVIHDDVDKLQMSVSDLGAQICHHSDQLQSLKDTVNDSLKDFKQRASQIELRQMESNEIINAKLTLMGSAIGSIATSNQRLGEAFAELLEKGEFRSGSSISRTVSSIPFRAHRLN</sequence>
<dbReference type="Proteomes" id="UP001152049">
    <property type="component" value="Unassembled WGS sequence"/>
</dbReference>
<gene>
    <name evidence="1" type="ORF">NW762_013165</name>
</gene>
<dbReference type="EMBL" id="JAOQAZ010000039">
    <property type="protein sequence ID" value="KAJ4247488.1"/>
    <property type="molecule type" value="Genomic_DNA"/>
</dbReference>
<evidence type="ECO:0000313" key="1">
    <source>
        <dbReference type="EMBL" id="KAJ4247488.1"/>
    </source>
</evidence>
<comment type="caution">
    <text evidence="1">The sequence shown here is derived from an EMBL/GenBank/DDBJ whole genome shotgun (WGS) entry which is preliminary data.</text>
</comment>
<keyword evidence="2" id="KW-1185">Reference proteome</keyword>
<proteinExistence type="predicted"/>
<dbReference type="AlphaFoldDB" id="A0A9W8RL73"/>